<dbReference type="PANTHER" id="PTHR10480">
    <property type="entry name" value="PROTEIN UNC-13 HOMOLOG"/>
    <property type="match status" value="1"/>
</dbReference>
<dbReference type="EMBL" id="RQTK01000184">
    <property type="protein sequence ID" value="RUS85050.1"/>
    <property type="molecule type" value="Genomic_DNA"/>
</dbReference>
<dbReference type="OrthoDB" id="5831756at2759"/>
<evidence type="ECO:0000256" key="1">
    <source>
        <dbReference type="SAM" id="MobiDB-lite"/>
    </source>
</evidence>
<evidence type="ECO:0000313" key="3">
    <source>
        <dbReference type="EMBL" id="RUS85050.1"/>
    </source>
</evidence>
<dbReference type="InterPro" id="IPR000008">
    <property type="entry name" value="C2_dom"/>
</dbReference>
<gene>
    <name evidence="3" type="ORF">EGW08_007187</name>
</gene>
<name>A0A433TU02_ELYCH</name>
<protein>
    <recommendedName>
        <fullName evidence="2">C2 domain-containing protein</fullName>
    </recommendedName>
</protein>
<accession>A0A433TU02</accession>
<feature type="non-terminal residue" evidence="3">
    <location>
        <position position="1"/>
    </location>
</feature>
<dbReference type="SUPFAM" id="SSF49562">
    <property type="entry name" value="C2 domain (Calcium/lipid-binding domain, CaLB)"/>
    <property type="match status" value="1"/>
</dbReference>
<keyword evidence="4" id="KW-1185">Reference proteome</keyword>
<organism evidence="3 4">
    <name type="scientific">Elysia chlorotica</name>
    <name type="common">Eastern emerald elysia</name>
    <name type="synonym">Sea slug</name>
    <dbReference type="NCBI Taxonomy" id="188477"/>
    <lineage>
        <taxon>Eukaryota</taxon>
        <taxon>Metazoa</taxon>
        <taxon>Spiralia</taxon>
        <taxon>Lophotrochozoa</taxon>
        <taxon>Mollusca</taxon>
        <taxon>Gastropoda</taxon>
        <taxon>Heterobranchia</taxon>
        <taxon>Euthyneura</taxon>
        <taxon>Panpulmonata</taxon>
        <taxon>Sacoglossa</taxon>
        <taxon>Placobranchoidea</taxon>
        <taxon>Plakobranchidae</taxon>
        <taxon>Elysia</taxon>
    </lineage>
</organism>
<sequence>ERFNSYVTLKLQNVKSTTIQVKGSDPSWEQDFLFETMRLDTGLIIEVWNKGMLWDKLLGLHWLPLTKVQHSNKEGKGKWLPLDSELVITNGEVVGTRLATEHRILIDARFELPYGERVRAGVRTEQSSGALPPPPPTPSSPSTLLLHSSATSGTTTALNDLPESEAAELQDKLSVINSMMNQDSMSIKAIR</sequence>
<dbReference type="GO" id="GO:0005516">
    <property type="term" value="F:calmodulin binding"/>
    <property type="evidence" value="ECO:0007669"/>
    <property type="project" value="TreeGrafter"/>
</dbReference>
<comment type="caution">
    <text evidence="3">The sequence shown here is derived from an EMBL/GenBank/DDBJ whole genome shotgun (WGS) entry which is preliminary data.</text>
</comment>
<dbReference type="GO" id="GO:0045202">
    <property type="term" value="C:synapse"/>
    <property type="evidence" value="ECO:0007669"/>
    <property type="project" value="GOC"/>
</dbReference>
<dbReference type="Pfam" id="PF00168">
    <property type="entry name" value="C2"/>
    <property type="match status" value="1"/>
</dbReference>
<reference evidence="3 4" key="1">
    <citation type="submission" date="2019-01" db="EMBL/GenBank/DDBJ databases">
        <title>A draft genome assembly of the solar-powered sea slug Elysia chlorotica.</title>
        <authorList>
            <person name="Cai H."/>
            <person name="Li Q."/>
            <person name="Fang X."/>
            <person name="Li J."/>
            <person name="Curtis N.E."/>
            <person name="Altenburger A."/>
            <person name="Shibata T."/>
            <person name="Feng M."/>
            <person name="Maeda T."/>
            <person name="Schwartz J.A."/>
            <person name="Shigenobu S."/>
            <person name="Lundholm N."/>
            <person name="Nishiyama T."/>
            <person name="Yang H."/>
            <person name="Hasebe M."/>
            <person name="Li S."/>
            <person name="Pierce S.K."/>
            <person name="Wang J."/>
        </authorList>
    </citation>
    <scope>NUCLEOTIDE SEQUENCE [LARGE SCALE GENOMIC DNA]</scope>
    <source>
        <strain evidence="3">EC2010</strain>
        <tissue evidence="3">Whole organism of an adult</tissue>
    </source>
</reference>
<dbReference type="InterPro" id="IPR035892">
    <property type="entry name" value="C2_domain_sf"/>
</dbReference>
<dbReference type="PANTHER" id="PTHR10480:SF12">
    <property type="entry name" value="UNC-13, ISOFORM E"/>
    <property type="match status" value="1"/>
</dbReference>
<dbReference type="AlphaFoldDB" id="A0A433TU02"/>
<dbReference type="GO" id="GO:0005886">
    <property type="term" value="C:plasma membrane"/>
    <property type="evidence" value="ECO:0007669"/>
    <property type="project" value="TreeGrafter"/>
</dbReference>
<evidence type="ECO:0000313" key="4">
    <source>
        <dbReference type="Proteomes" id="UP000271974"/>
    </source>
</evidence>
<dbReference type="Gene3D" id="2.60.40.150">
    <property type="entry name" value="C2 domain"/>
    <property type="match status" value="1"/>
</dbReference>
<evidence type="ECO:0000259" key="2">
    <source>
        <dbReference type="PROSITE" id="PS50004"/>
    </source>
</evidence>
<dbReference type="PROSITE" id="PS50004">
    <property type="entry name" value="C2"/>
    <property type="match status" value="1"/>
</dbReference>
<dbReference type="Proteomes" id="UP000271974">
    <property type="component" value="Unassembled WGS sequence"/>
</dbReference>
<proteinExistence type="predicted"/>
<dbReference type="GO" id="GO:0017075">
    <property type="term" value="F:syntaxin-1 binding"/>
    <property type="evidence" value="ECO:0007669"/>
    <property type="project" value="TreeGrafter"/>
</dbReference>
<dbReference type="GO" id="GO:0019992">
    <property type="term" value="F:diacylglycerol binding"/>
    <property type="evidence" value="ECO:0007669"/>
    <property type="project" value="InterPro"/>
</dbReference>
<dbReference type="GO" id="GO:0007268">
    <property type="term" value="P:chemical synaptic transmission"/>
    <property type="evidence" value="ECO:0007669"/>
    <property type="project" value="InterPro"/>
</dbReference>
<feature type="region of interest" description="Disordered" evidence="1">
    <location>
        <begin position="123"/>
        <end position="143"/>
    </location>
</feature>
<feature type="domain" description="C2" evidence="2">
    <location>
        <begin position="1"/>
        <end position="80"/>
    </location>
</feature>
<dbReference type="InterPro" id="IPR027080">
    <property type="entry name" value="Unc-13"/>
</dbReference>
<dbReference type="FunFam" id="2.60.40.150:FF:000031">
    <property type="entry name" value="Protein unc-13 homolog B"/>
    <property type="match status" value="1"/>
</dbReference>
<dbReference type="STRING" id="188477.A0A433TU02"/>